<evidence type="ECO:0000259" key="2">
    <source>
        <dbReference type="Pfam" id="PF09335"/>
    </source>
</evidence>
<dbReference type="Pfam" id="PF09335">
    <property type="entry name" value="VTT_dom"/>
    <property type="match status" value="1"/>
</dbReference>
<name>A0A1G5SFH4_9PROT</name>
<evidence type="ECO:0000313" key="4">
    <source>
        <dbReference type="Proteomes" id="UP000198729"/>
    </source>
</evidence>
<keyword evidence="1" id="KW-0812">Transmembrane</keyword>
<keyword evidence="4" id="KW-1185">Reference proteome</keyword>
<feature type="transmembrane region" description="Helical" evidence="1">
    <location>
        <begin position="123"/>
        <end position="146"/>
    </location>
</feature>
<dbReference type="OrthoDB" id="948134at2"/>
<reference evidence="3 4" key="1">
    <citation type="submission" date="2016-10" db="EMBL/GenBank/DDBJ databases">
        <authorList>
            <person name="de Groot N.N."/>
        </authorList>
    </citation>
    <scope>NUCLEOTIDE SEQUENCE [LARGE SCALE GENOMIC DNA]</scope>
    <source>
        <strain evidence="3">1</strain>
    </source>
</reference>
<feature type="transmembrane region" description="Helical" evidence="1">
    <location>
        <begin position="41"/>
        <end position="64"/>
    </location>
</feature>
<dbReference type="InterPro" id="IPR051311">
    <property type="entry name" value="DedA_domain"/>
</dbReference>
<keyword evidence="1" id="KW-1133">Transmembrane helix</keyword>
<dbReference type="STRING" id="51642.NSMM_420006"/>
<feature type="transmembrane region" description="Helical" evidence="1">
    <location>
        <begin position="158"/>
        <end position="180"/>
    </location>
</feature>
<feature type="domain" description="VTT" evidence="2">
    <location>
        <begin position="23"/>
        <end position="144"/>
    </location>
</feature>
<dbReference type="AlphaFoldDB" id="A0A1G5SFH4"/>
<evidence type="ECO:0000313" key="3">
    <source>
        <dbReference type="EMBL" id="SCZ85878.1"/>
    </source>
</evidence>
<organism evidence="3 4">
    <name type="scientific">Nitrosomonas mobilis</name>
    <dbReference type="NCBI Taxonomy" id="51642"/>
    <lineage>
        <taxon>Bacteria</taxon>
        <taxon>Pseudomonadati</taxon>
        <taxon>Pseudomonadota</taxon>
        <taxon>Betaproteobacteria</taxon>
        <taxon>Nitrosomonadales</taxon>
        <taxon>Nitrosomonadaceae</taxon>
        <taxon>Nitrosomonas</taxon>
    </lineage>
</organism>
<keyword evidence="1" id="KW-0472">Membrane</keyword>
<dbReference type="PANTHER" id="PTHR42709">
    <property type="entry name" value="ALKALINE PHOSPHATASE LIKE PROTEIN"/>
    <property type="match status" value="1"/>
</dbReference>
<dbReference type="PANTHER" id="PTHR42709:SF2">
    <property type="entry name" value="INNER MEMBRANE PROTEIN YOHD"/>
    <property type="match status" value="1"/>
</dbReference>
<gene>
    <name evidence="3" type="ORF">NSMM_420006</name>
</gene>
<proteinExistence type="predicted"/>
<dbReference type="RefSeq" id="WP_090286555.1">
    <property type="nucleotide sequence ID" value="NZ_FMWO01000050.1"/>
</dbReference>
<dbReference type="GO" id="GO:0005886">
    <property type="term" value="C:plasma membrane"/>
    <property type="evidence" value="ECO:0007669"/>
    <property type="project" value="TreeGrafter"/>
</dbReference>
<dbReference type="InterPro" id="IPR032816">
    <property type="entry name" value="VTT_dom"/>
</dbReference>
<feature type="transmembrane region" description="Helical" evidence="1">
    <location>
        <begin position="12"/>
        <end position="35"/>
    </location>
</feature>
<protein>
    <submittedName>
        <fullName evidence="3">DedA family protein</fullName>
    </submittedName>
</protein>
<evidence type="ECO:0000256" key="1">
    <source>
        <dbReference type="SAM" id="Phobius"/>
    </source>
</evidence>
<dbReference type="EMBL" id="FMWO01000050">
    <property type="protein sequence ID" value="SCZ85878.1"/>
    <property type="molecule type" value="Genomic_DNA"/>
</dbReference>
<dbReference type="Proteomes" id="UP000198729">
    <property type="component" value="Unassembled WGS sequence"/>
</dbReference>
<sequence length="187" mass="21133">MSLEELISTYGYTAIAIGTFLEGETILLLGGFAAHRGYLELIWVIGIAFLATFLNCQLLFYFGLTKGTGILEKRPNLKRKSEKVIALLNKHQTLLILGFRFLYGLRTATPLLLGASNVPSFRFLILNLLGALIWSIVFGVMGYMFGHTIELIIDDIEYYEIWLFLGLAIMGISIWCIYFFNKKKSIS</sequence>
<accession>A0A1G5SFH4</accession>